<dbReference type="RefSeq" id="XP_053028448.1">
    <property type="nucleotide sequence ID" value="XM_053164485.1"/>
</dbReference>
<dbReference type="EMBL" id="CP110437">
    <property type="protein sequence ID" value="WAQ92893.1"/>
    <property type="molecule type" value="Genomic_DNA"/>
</dbReference>
<protein>
    <recommendedName>
        <fullName evidence="4">Secreted protein</fullName>
    </recommendedName>
</protein>
<evidence type="ECO:0000313" key="2">
    <source>
        <dbReference type="EMBL" id="WAQ92893.1"/>
    </source>
</evidence>
<name>A0ABY7D8I3_9BASI</name>
<proteinExistence type="predicted"/>
<reference evidence="2" key="1">
    <citation type="submission" date="2022-10" db="EMBL/GenBank/DDBJ databases">
        <title>Puccinia triticina Genome sequencing and assembly.</title>
        <authorList>
            <person name="Li C."/>
        </authorList>
    </citation>
    <scope>NUCLEOTIDE SEQUENCE</scope>
    <source>
        <strain evidence="2">Pt15</strain>
    </source>
</reference>
<gene>
    <name evidence="2" type="ORF">PtA15_17A375</name>
</gene>
<organism evidence="2 3">
    <name type="scientific">Puccinia triticina</name>
    <dbReference type="NCBI Taxonomy" id="208348"/>
    <lineage>
        <taxon>Eukaryota</taxon>
        <taxon>Fungi</taxon>
        <taxon>Dikarya</taxon>
        <taxon>Basidiomycota</taxon>
        <taxon>Pucciniomycotina</taxon>
        <taxon>Pucciniomycetes</taxon>
        <taxon>Pucciniales</taxon>
        <taxon>Pucciniaceae</taxon>
        <taxon>Puccinia</taxon>
    </lineage>
</organism>
<evidence type="ECO:0000256" key="1">
    <source>
        <dbReference type="SAM" id="SignalP"/>
    </source>
</evidence>
<evidence type="ECO:0000313" key="3">
    <source>
        <dbReference type="Proteomes" id="UP001164743"/>
    </source>
</evidence>
<accession>A0ABY7D8I3</accession>
<feature type="chain" id="PRO_5046762062" description="Secreted protein" evidence="1">
    <location>
        <begin position="20"/>
        <end position="122"/>
    </location>
</feature>
<dbReference type="GeneID" id="77805380"/>
<keyword evidence="3" id="KW-1185">Reference proteome</keyword>
<keyword evidence="1" id="KW-0732">Signal</keyword>
<feature type="signal peptide" evidence="1">
    <location>
        <begin position="1"/>
        <end position="19"/>
    </location>
</feature>
<dbReference type="Proteomes" id="UP001164743">
    <property type="component" value="Chromosome 17A"/>
</dbReference>
<evidence type="ECO:0008006" key="4">
    <source>
        <dbReference type="Google" id="ProtNLM"/>
    </source>
</evidence>
<sequence length="122" mass="12839">MSIGWSLLVLMASLDEGRAVRAWLPSSIFICSSNISSAGLKEAAGSSPLAGSILSLSSGTLLQLPLHPIAQLCFIHPSRLSTSKKNKSIHMARYGQLLAADKGFGIPTELYYGTGTCPGYAI</sequence>